<proteinExistence type="predicted"/>
<comment type="caution">
    <text evidence="1">The sequence shown here is derived from an EMBL/GenBank/DDBJ whole genome shotgun (WGS) entry which is preliminary data.</text>
</comment>
<evidence type="ECO:0008006" key="3">
    <source>
        <dbReference type="Google" id="ProtNLM"/>
    </source>
</evidence>
<evidence type="ECO:0000313" key="1">
    <source>
        <dbReference type="EMBL" id="MDQ0933458.1"/>
    </source>
</evidence>
<name>A0ABU0RN91_9ACTN</name>
<reference evidence="1 2" key="1">
    <citation type="submission" date="2023-07" db="EMBL/GenBank/DDBJ databases">
        <title>Comparative genomics of wheat-associated soil bacteria to identify genetic determinants of phenazine resistance.</title>
        <authorList>
            <person name="Mouncey N."/>
        </authorList>
    </citation>
    <scope>NUCLEOTIDE SEQUENCE [LARGE SCALE GENOMIC DNA]</scope>
    <source>
        <strain evidence="1 2">W2I16</strain>
    </source>
</reference>
<dbReference type="EMBL" id="JAUSZS010000004">
    <property type="protein sequence ID" value="MDQ0933458.1"/>
    <property type="molecule type" value="Genomic_DNA"/>
</dbReference>
<gene>
    <name evidence="1" type="ORF">QFZ49_003398</name>
</gene>
<accession>A0ABU0RN91</accession>
<protein>
    <recommendedName>
        <fullName evidence="3">Transposase</fullName>
    </recommendedName>
</protein>
<keyword evidence="2" id="KW-1185">Reference proteome</keyword>
<evidence type="ECO:0000313" key="2">
    <source>
        <dbReference type="Proteomes" id="UP001223072"/>
    </source>
</evidence>
<sequence length="86" mass="9314">MRISPSLKCLHSAAMLTGELSGREWMYAATPTVTALPRRCARALESTVKSAVRRVRTWITPEVGAPASARRRALDCGSAIGKVWSS</sequence>
<organism evidence="1 2">
    <name type="scientific">Streptomyces turgidiscabies</name>
    <dbReference type="NCBI Taxonomy" id="85558"/>
    <lineage>
        <taxon>Bacteria</taxon>
        <taxon>Bacillati</taxon>
        <taxon>Actinomycetota</taxon>
        <taxon>Actinomycetes</taxon>
        <taxon>Kitasatosporales</taxon>
        <taxon>Streptomycetaceae</taxon>
        <taxon>Streptomyces</taxon>
    </lineage>
</organism>
<dbReference type="Proteomes" id="UP001223072">
    <property type="component" value="Unassembled WGS sequence"/>
</dbReference>